<dbReference type="PANTHER" id="PTHR34580:SF1">
    <property type="entry name" value="PROTEIN PAFC"/>
    <property type="match status" value="1"/>
</dbReference>
<feature type="domain" description="PafC HTH" evidence="2">
    <location>
        <begin position="8"/>
        <end position="121"/>
    </location>
</feature>
<dbReference type="InterPro" id="IPR057727">
    <property type="entry name" value="WCX_dom"/>
</dbReference>
<dbReference type="InterPro" id="IPR026881">
    <property type="entry name" value="WYL_dom"/>
</dbReference>
<organism evidence="4 5">
    <name type="scientific">Kineococcus glutinatus</name>
    <dbReference type="NCBI Taxonomy" id="1070872"/>
    <lineage>
        <taxon>Bacteria</taxon>
        <taxon>Bacillati</taxon>
        <taxon>Actinomycetota</taxon>
        <taxon>Actinomycetes</taxon>
        <taxon>Kineosporiales</taxon>
        <taxon>Kineosporiaceae</taxon>
        <taxon>Kineococcus</taxon>
    </lineage>
</organism>
<dbReference type="PIRSF" id="PIRSF016838">
    <property type="entry name" value="PafC"/>
    <property type="match status" value="1"/>
</dbReference>
<dbReference type="PANTHER" id="PTHR34580">
    <property type="match status" value="1"/>
</dbReference>
<reference evidence="5" key="1">
    <citation type="journal article" date="2019" name="Int. J. Syst. Evol. Microbiol.">
        <title>The Global Catalogue of Microorganisms (GCM) 10K type strain sequencing project: providing services to taxonomists for standard genome sequencing and annotation.</title>
        <authorList>
            <consortium name="The Broad Institute Genomics Platform"/>
            <consortium name="The Broad Institute Genome Sequencing Center for Infectious Disease"/>
            <person name="Wu L."/>
            <person name="Ma J."/>
        </authorList>
    </citation>
    <scope>NUCLEOTIDE SEQUENCE [LARGE SCALE GENOMIC DNA]</scope>
    <source>
        <strain evidence="5">JCM 18126</strain>
    </source>
</reference>
<feature type="domain" description="WCX" evidence="3">
    <location>
        <begin position="247"/>
        <end position="324"/>
    </location>
</feature>
<evidence type="ECO:0000259" key="1">
    <source>
        <dbReference type="Pfam" id="PF13280"/>
    </source>
</evidence>
<dbReference type="InterPro" id="IPR043839">
    <property type="entry name" value="PafC_HTH"/>
</dbReference>
<dbReference type="EMBL" id="BAABIL010000880">
    <property type="protein sequence ID" value="GAA4666205.1"/>
    <property type="molecule type" value="Genomic_DNA"/>
</dbReference>
<accession>A0ABP8VMY0</accession>
<proteinExistence type="predicted"/>
<feature type="domain" description="WYL" evidence="1">
    <location>
        <begin position="151"/>
        <end position="218"/>
    </location>
</feature>
<gene>
    <name evidence="4" type="ORF">GCM10023225_36000</name>
</gene>
<comment type="caution">
    <text evidence="4">The sequence shown here is derived from an EMBL/GenBank/DDBJ whole genome shotgun (WGS) entry which is preliminary data.</text>
</comment>
<evidence type="ECO:0000313" key="5">
    <source>
        <dbReference type="Proteomes" id="UP001501195"/>
    </source>
</evidence>
<evidence type="ECO:0000259" key="2">
    <source>
        <dbReference type="Pfam" id="PF19187"/>
    </source>
</evidence>
<keyword evidence="5" id="KW-1185">Reference proteome</keyword>
<protein>
    <submittedName>
        <fullName evidence="4">WYL domain-containing protein</fullName>
    </submittedName>
</protein>
<name>A0ABP8VMY0_9ACTN</name>
<dbReference type="InterPro" id="IPR051534">
    <property type="entry name" value="CBASS_pafABC_assoc_protein"/>
</dbReference>
<evidence type="ECO:0000259" key="3">
    <source>
        <dbReference type="Pfam" id="PF25583"/>
    </source>
</evidence>
<dbReference type="Pfam" id="PF25583">
    <property type="entry name" value="WCX"/>
    <property type="match status" value="1"/>
</dbReference>
<evidence type="ECO:0000313" key="4">
    <source>
        <dbReference type="EMBL" id="GAA4666205.1"/>
    </source>
</evidence>
<dbReference type="Proteomes" id="UP001501195">
    <property type="component" value="Unassembled WGS sequence"/>
</dbReference>
<dbReference type="Pfam" id="PF19187">
    <property type="entry name" value="HTH_PafC"/>
    <property type="match status" value="1"/>
</dbReference>
<dbReference type="RefSeq" id="WP_345714341.1">
    <property type="nucleotide sequence ID" value="NZ_BAABIL010000880.1"/>
</dbReference>
<sequence>MSGRASTERLSRLLAMVPYLLRHPGLPLAEAAAHFDVTEDELVRDLELLFVCGTPGHLPDDLIEAEWESGKVYIGNAEAIDRPLRLAVDEAVALLVGLRTLAEVPGLHDRDALDGALAKLSAAAGDAAHAAASLAVDVRVDDADPAAAERVLATCREALRTHRRLRIRYLVPSRDESTSREVDPMRLLTVSGRWYLEGWCHRSEAVRLFRADRIEAADVLDADGTPPPQAVSRDVDSALFLPSSDDVVVTLDLARQARWVVEYYPTESVEPAPPEAVGAELRVRLRAADTRWVQRLLLRLGEGARVVEPVELAEAVRERAAAALAAYGTT</sequence>
<dbReference type="Pfam" id="PF13280">
    <property type="entry name" value="WYL"/>
    <property type="match status" value="1"/>
</dbReference>
<dbReference type="PROSITE" id="PS52050">
    <property type="entry name" value="WYL"/>
    <property type="match status" value="1"/>
</dbReference>
<dbReference type="InterPro" id="IPR028349">
    <property type="entry name" value="PafC-like"/>
</dbReference>